<proteinExistence type="predicted"/>
<gene>
    <name evidence="4" type="ORF">QPX42_03655</name>
</gene>
<name>A0AAP4BP28_9CORY</name>
<keyword evidence="2" id="KW-0812">Transmembrane</keyword>
<dbReference type="PANTHER" id="PTHR34473">
    <property type="entry name" value="UPF0699 TRANSMEMBRANE PROTEIN YDBS"/>
    <property type="match status" value="1"/>
</dbReference>
<sequence>MSSAENPQPRDQHPRASHPTAAEPAATQPPAEAQANQQQWHRVHFLTPILEFWSVLVGLAVVIFVNINSTIINTVSSWADGESLTDLLVGTAILLGIAVLIVGLSYFWWRAMGFRLDDEEIARKKGVFSTQVRSARFNRIQAVDIVEPFVARIFGLAKVRVETAGGSDSVIEVEYLRKKEAERLRAEVLQRVRGEKSPEPGTSHPSITEPGAPEATPAETPAGDAAQTHKPDLAHPAHAAGQPNRVIIPPIPDGRVLGSRALRPGTVIAVIVVLSQLFTPLNIISSFVIVFAALGTLLSHLDKAWQFTATLNETGGPNNSPSLDIAYGLTSRRRQSVPLNRIHAVEISQPVLWRLTGWWIVQVDVAGYGAMSGSDSGSTMILPVGSKQQAEQIAALVTPLSDEQFAEFARPDGFTRPRYTSPKQARWCSPIDYKQQGVTLVDDAVIIHHGRIGRSVAVVAEPHIQELSLRRGPIQALLGLRSLRLDLVGGPVSMVGADLSPDDAEELLEHLRQRTLPELEQAGTFH</sequence>
<comment type="caution">
    <text evidence="4">The sequence shown here is derived from an EMBL/GenBank/DDBJ whole genome shotgun (WGS) entry which is preliminary data.</text>
</comment>
<dbReference type="Proteomes" id="UP001224412">
    <property type="component" value="Unassembled WGS sequence"/>
</dbReference>
<dbReference type="InterPro" id="IPR005182">
    <property type="entry name" value="YdbS-like_PH"/>
</dbReference>
<feature type="domain" description="YdbS-like PH" evidence="3">
    <location>
        <begin position="323"/>
        <end position="395"/>
    </location>
</feature>
<keyword evidence="2" id="KW-0472">Membrane</keyword>
<dbReference type="Pfam" id="PF03703">
    <property type="entry name" value="bPH_2"/>
    <property type="match status" value="3"/>
</dbReference>
<evidence type="ECO:0000313" key="5">
    <source>
        <dbReference type="Proteomes" id="UP001224412"/>
    </source>
</evidence>
<evidence type="ECO:0000256" key="1">
    <source>
        <dbReference type="SAM" id="MobiDB-lite"/>
    </source>
</evidence>
<evidence type="ECO:0000256" key="2">
    <source>
        <dbReference type="SAM" id="Phobius"/>
    </source>
</evidence>
<feature type="transmembrane region" description="Helical" evidence="2">
    <location>
        <begin position="267"/>
        <end position="294"/>
    </location>
</feature>
<dbReference type="RefSeq" id="WP_284588992.1">
    <property type="nucleotide sequence ID" value="NZ_JASNUC010000008.1"/>
</dbReference>
<feature type="transmembrane region" description="Helical" evidence="2">
    <location>
        <begin position="87"/>
        <end position="109"/>
    </location>
</feature>
<feature type="compositionally biased region" description="Low complexity" evidence="1">
    <location>
        <begin position="208"/>
        <end position="226"/>
    </location>
</feature>
<accession>A0AAP4BP28</accession>
<keyword evidence="2" id="KW-1133">Transmembrane helix</keyword>
<dbReference type="PIRSF" id="PIRSF026631">
    <property type="entry name" value="UCP026631"/>
    <property type="match status" value="1"/>
</dbReference>
<protein>
    <submittedName>
        <fullName evidence="4">PH domain-containing protein</fullName>
    </submittedName>
</protein>
<dbReference type="AlphaFoldDB" id="A0AAP4BP28"/>
<dbReference type="EMBL" id="JASNVH010000004">
    <property type="protein sequence ID" value="MDK4306648.1"/>
    <property type="molecule type" value="Genomic_DNA"/>
</dbReference>
<dbReference type="PANTHER" id="PTHR34473:SF3">
    <property type="entry name" value="TRANSMEMBRANE PROTEIN-RELATED"/>
    <property type="match status" value="1"/>
</dbReference>
<feature type="region of interest" description="Disordered" evidence="1">
    <location>
        <begin position="1"/>
        <end position="34"/>
    </location>
</feature>
<organism evidence="4 5">
    <name type="scientific">Corynebacterium pseudodiphtheriticum</name>
    <dbReference type="NCBI Taxonomy" id="37637"/>
    <lineage>
        <taxon>Bacteria</taxon>
        <taxon>Bacillati</taxon>
        <taxon>Actinomycetota</taxon>
        <taxon>Actinomycetes</taxon>
        <taxon>Mycobacteriales</taxon>
        <taxon>Corynebacteriaceae</taxon>
        <taxon>Corynebacterium</taxon>
    </lineage>
</organism>
<feature type="transmembrane region" description="Helical" evidence="2">
    <location>
        <begin position="45"/>
        <end position="67"/>
    </location>
</feature>
<feature type="domain" description="YdbS-like PH" evidence="3">
    <location>
        <begin position="433"/>
        <end position="511"/>
    </location>
</feature>
<dbReference type="InterPro" id="IPR014529">
    <property type="entry name" value="UCP026631"/>
</dbReference>
<feature type="region of interest" description="Disordered" evidence="1">
    <location>
        <begin position="190"/>
        <end position="246"/>
    </location>
</feature>
<feature type="domain" description="YdbS-like PH" evidence="3">
    <location>
        <begin position="109"/>
        <end position="187"/>
    </location>
</feature>
<feature type="compositionally biased region" description="Low complexity" evidence="1">
    <location>
        <begin position="19"/>
        <end position="34"/>
    </location>
</feature>
<evidence type="ECO:0000259" key="3">
    <source>
        <dbReference type="Pfam" id="PF03703"/>
    </source>
</evidence>
<reference evidence="4" key="1">
    <citation type="submission" date="2023-05" db="EMBL/GenBank/DDBJ databases">
        <title>Metabolic capabilities are highly conserved among human nasal-associated Corynebacterium species in pangenomic analyses.</title>
        <authorList>
            <person name="Tran T.H."/>
            <person name="Roberts A.Q."/>
            <person name="Escapa I.F."/>
            <person name="Gao W."/>
            <person name="Conlan S."/>
            <person name="Kong H."/>
            <person name="Segre J.A."/>
            <person name="Kelly M.S."/>
            <person name="Lemon K.P."/>
        </authorList>
    </citation>
    <scope>NUCLEOTIDE SEQUENCE</scope>
    <source>
        <strain evidence="4">KPL2773</strain>
    </source>
</reference>
<evidence type="ECO:0000313" key="4">
    <source>
        <dbReference type="EMBL" id="MDK4306648.1"/>
    </source>
</evidence>